<feature type="region of interest" description="Disordered" evidence="1">
    <location>
        <begin position="1"/>
        <end position="165"/>
    </location>
</feature>
<evidence type="ECO:0000313" key="2">
    <source>
        <dbReference type="EMBL" id="JAS32026.1"/>
    </source>
</evidence>
<name>A0A1B6E273_9HEMI</name>
<sequence length="165" mass="19440">VTLSPNYFESSTESFKPVNPHPEIQTYSSYKEKQHFLPTPTTRDSEEPQVVTTTPEVLNEIRKPLHKNRFSPKPENIEPEDGIVESTPKPRNNRVKNKKHNYENRFIDPTPSTELHSHKPYAPKYRRRRPQPQNIKGDTDVQKLEEVDNRRRPQPQIIRVEPEVQ</sequence>
<accession>A0A1B6E273</accession>
<dbReference type="EMBL" id="GEDC01005272">
    <property type="protein sequence ID" value="JAS32026.1"/>
    <property type="molecule type" value="Transcribed_RNA"/>
</dbReference>
<feature type="non-terminal residue" evidence="2">
    <location>
        <position position="1"/>
    </location>
</feature>
<organism evidence="2">
    <name type="scientific">Clastoptera arizonana</name>
    <name type="common">Arizona spittle bug</name>
    <dbReference type="NCBI Taxonomy" id="38151"/>
    <lineage>
        <taxon>Eukaryota</taxon>
        <taxon>Metazoa</taxon>
        <taxon>Ecdysozoa</taxon>
        <taxon>Arthropoda</taxon>
        <taxon>Hexapoda</taxon>
        <taxon>Insecta</taxon>
        <taxon>Pterygota</taxon>
        <taxon>Neoptera</taxon>
        <taxon>Paraneoptera</taxon>
        <taxon>Hemiptera</taxon>
        <taxon>Auchenorrhyncha</taxon>
        <taxon>Cercopoidea</taxon>
        <taxon>Clastopteridae</taxon>
        <taxon>Clastoptera</taxon>
    </lineage>
</organism>
<dbReference type="AlphaFoldDB" id="A0A1B6E273"/>
<reference evidence="2" key="1">
    <citation type="submission" date="2015-12" db="EMBL/GenBank/DDBJ databases">
        <title>De novo transcriptome assembly of four potential Pierce s Disease insect vectors from Arizona vineyards.</title>
        <authorList>
            <person name="Tassone E.E."/>
        </authorList>
    </citation>
    <scope>NUCLEOTIDE SEQUENCE</scope>
</reference>
<proteinExistence type="predicted"/>
<evidence type="ECO:0000256" key="1">
    <source>
        <dbReference type="SAM" id="MobiDB-lite"/>
    </source>
</evidence>
<feature type="compositionally biased region" description="Polar residues" evidence="1">
    <location>
        <begin position="1"/>
        <end position="14"/>
    </location>
</feature>
<feature type="compositionally biased region" description="Basic and acidic residues" evidence="1">
    <location>
        <begin position="137"/>
        <end position="151"/>
    </location>
</feature>
<gene>
    <name evidence="2" type="ORF">g.1955</name>
</gene>
<feature type="compositionally biased region" description="Basic residues" evidence="1">
    <location>
        <begin position="118"/>
        <end position="130"/>
    </location>
</feature>
<feature type="non-terminal residue" evidence="2">
    <location>
        <position position="165"/>
    </location>
</feature>
<protein>
    <submittedName>
        <fullName evidence="2">Uncharacterized protein</fullName>
    </submittedName>
</protein>